<dbReference type="NCBIfam" id="TIGR03083">
    <property type="entry name" value="maleylpyruvate isomerase family mycothiol-dependent enzyme"/>
    <property type="match status" value="1"/>
</dbReference>
<accession>A0ABN3XD13</accession>
<keyword evidence="3" id="KW-1185">Reference proteome</keyword>
<organism evidence="2 3">
    <name type="scientific">Streptomyces enissocaesilis</name>
    <dbReference type="NCBI Taxonomy" id="332589"/>
    <lineage>
        <taxon>Bacteria</taxon>
        <taxon>Bacillati</taxon>
        <taxon>Actinomycetota</taxon>
        <taxon>Actinomycetes</taxon>
        <taxon>Kitasatosporales</taxon>
        <taxon>Streptomycetaceae</taxon>
        <taxon>Streptomyces</taxon>
        <taxon>Streptomyces rochei group</taxon>
    </lineage>
</organism>
<dbReference type="Gene3D" id="1.20.120.450">
    <property type="entry name" value="dinb family like domain"/>
    <property type="match status" value="1"/>
</dbReference>
<dbReference type="EMBL" id="BAAAUD010000035">
    <property type="protein sequence ID" value="GAA2946328.1"/>
    <property type="molecule type" value="Genomic_DNA"/>
</dbReference>
<protein>
    <recommendedName>
        <fullName evidence="1">Mycothiol-dependent maleylpyruvate isomerase metal-binding domain-containing protein</fullName>
    </recommendedName>
</protein>
<dbReference type="InterPro" id="IPR017517">
    <property type="entry name" value="Maleyloyr_isom"/>
</dbReference>
<proteinExistence type="predicted"/>
<feature type="domain" description="Mycothiol-dependent maleylpyruvate isomerase metal-binding" evidence="1">
    <location>
        <begin position="17"/>
        <end position="166"/>
    </location>
</feature>
<dbReference type="Pfam" id="PF11716">
    <property type="entry name" value="MDMPI_N"/>
    <property type="match status" value="1"/>
</dbReference>
<evidence type="ECO:0000259" key="1">
    <source>
        <dbReference type="Pfam" id="PF11716"/>
    </source>
</evidence>
<name>A0ABN3XD13_9ACTN</name>
<dbReference type="SUPFAM" id="SSF109854">
    <property type="entry name" value="DinB/YfiT-like putative metalloenzymes"/>
    <property type="match status" value="1"/>
</dbReference>
<evidence type="ECO:0000313" key="3">
    <source>
        <dbReference type="Proteomes" id="UP001500403"/>
    </source>
</evidence>
<comment type="caution">
    <text evidence="2">The sequence shown here is derived from an EMBL/GenBank/DDBJ whole genome shotgun (WGS) entry which is preliminary data.</text>
</comment>
<sequence length="238" mass="26015">MPRLARMDGETVLAALGAESQRLYERVCGIPEREWDRPSPCGPWTVREVVAHLTTAVGRTGDMLAEPEPEPSGVLVTAAGYYAPDERFSPRSNDLRVQTAQECAAAYADGRALAEHFDAVWRSVTTACAKEPPERQVRTRHGDPMLLSDFLVTRVVEVCVHGFDVAAGLGHQPWPTGEAADVVARLLLDGRPYDRPVTVSGAGWGRTKFLRKATGRLPMSATERTAAERQGLRRLTLG</sequence>
<reference evidence="2 3" key="1">
    <citation type="journal article" date="2019" name="Int. J. Syst. Evol. Microbiol.">
        <title>The Global Catalogue of Microorganisms (GCM) 10K type strain sequencing project: providing services to taxonomists for standard genome sequencing and annotation.</title>
        <authorList>
            <consortium name="The Broad Institute Genomics Platform"/>
            <consortium name="The Broad Institute Genome Sequencing Center for Infectious Disease"/>
            <person name="Wu L."/>
            <person name="Ma J."/>
        </authorList>
    </citation>
    <scope>NUCLEOTIDE SEQUENCE [LARGE SCALE GENOMIC DNA]</scope>
    <source>
        <strain evidence="2 3">JCM 9088</strain>
    </source>
</reference>
<gene>
    <name evidence="2" type="ORF">GCM10010446_34510</name>
</gene>
<evidence type="ECO:0000313" key="2">
    <source>
        <dbReference type="EMBL" id="GAA2946328.1"/>
    </source>
</evidence>
<dbReference type="Proteomes" id="UP001500403">
    <property type="component" value="Unassembled WGS sequence"/>
</dbReference>
<dbReference type="InterPro" id="IPR034660">
    <property type="entry name" value="DinB/YfiT-like"/>
</dbReference>
<dbReference type="InterPro" id="IPR024344">
    <property type="entry name" value="MDMPI_metal-binding"/>
</dbReference>